<accession>A0AAN7PSN0</accession>
<dbReference type="Proteomes" id="UP001353858">
    <property type="component" value="Unassembled WGS sequence"/>
</dbReference>
<gene>
    <name evidence="2" type="ORF">RN001_012216</name>
</gene>
<sequence>MYSILNDIPSIPTIPSTEHLNFGITTRVMAKRHELQRERDKQDGYQYKDDIERRRRTSKFLTGARIPNSIIKLDALNSSIQDKGIKDTMLEHEDFVNRLIKRLQPLSQSNSNEFEDGRENLNIIKRELQKRSMHSALKDSTRDSLEEKKHVSINITAQEFDKTSKSSVKDRWQELKEKRRITRRTSILGPLNGEKLSTYESIRNAIENSKVIQQLLNVDHIEEEKMKEIQTSKSLLMLAVSKKDVTNKIFENNEIKTKEDAKTSSPTTDYRSSNQKTSNKRKYSSKSDRSNRLTPKKSAVPQKNIDYKKHSK</sequence>
<protein>
    <submittedName>
        <fullName evidence="2">Uncharacterized protein</fullName>
    </submittedName>
</protein>
<dbReference type="AlphaFoldDB" id="A0AAN7PSN0"/>
<keyword evidence="3" id="KW-1185">Reference proteome</keyword>
<organism evidence="2 3">
    <name type="scientific">Aquatica leii</name>
    <dbReference type="NCBI Taxonomy" id="1421715"/>
    <lineage>
        <taxon>Eukaryota</taxon>
        <taxon>Metazoa</taxon>
        <taxon>Ecdysozoa</taxon>
        <taxon>Arthropoda</taxon>
        <taxon>Hexapoda</taxon>
        <taxon>Insecta</taxon>
        <taxon>Pterygota</taxon>
        <taxon>Neoptera</taxon>
        <taxon>Endopterygota</taxon>
        <taxon>Coleoptera</taxon>
        <taxon>Polyphaga</taxon>
        <taxon>Elateriformia</taxon>
        <taxon>Elateroidea</taxon>
        <taxon>Lampyridae</taxon>
        <taxon>Luciolinae</taxon>
        <taxon>Aquatica</taxon>
    </lineage>
</organism>
<feature type="region of interest" description="Disordered" evidence="1">
    <location>
        <begin position="257"/>
        <end position="312"/>
    </location>
</feature>
<comment type="caution">
    <text evidence="2">The sequence shown here is derived from an EMBL/GenBank/DDBJ whole genome shotgun (WGS) entry which is preliminary data.</text>
</comment>
<evidence type="ECO:0000313" key="3">
    <source>
        <dbReference type="Proteomes" id="UP001353858"/>
    </source>
</evidence>
<dbReference type="EMBL" id="JARPUR010000005">
    <property type="protein sequence ID" value="KAK4875794.1"/>
    <property type="molecule type" value="Genomic_DNA"/>
</dbReference>
<feature type="compositionally biased region" description="Polar residues" evidence="1">
    <location>
        <begin position="263"/>
        <end position="277"/>
    </location>
</feature>
<name>A0AAN7PSN0_9COLE</name>
<proteinExistence type="predicted"/>
<evidence type="ECO:0000313" key="2">
    <source>
        <dbReference type="EMBL" id="KAK4875794.1"/>
    </source>
</evidence>
<reference evidence="3" key="1">
    <citation type="submission" date="2023-01" db="EMBL/GenBank/DDBJ databases">
        <title>Key to firefly adult light organ development and bioluminescence: homeobox transcription factors regulate luciferase expression and transportation to peroxisome.</title>
        <authorList>
            <person name="Fu X."/>
        </authorList>
    </citation>
    <scope>NUCLEOTIDE SEQUENCE [LARGE SCALE GENOMIC DNA]</scope>
</reference>
<evidence type="ECO:0000256" key="1">
    <source>
        <dbReference type="SAM" id="MobiDB-lite"/>
    </source>
</evidence>